<evidence type="ECO:0000256" key="10">
    <source>
        <dbReference type="SAM" id="MobiDB-lite"/>
    </source>
</evidence>
<dbReference type="InterPro" id="IPR012569">
    <property type="entry name" value="Inl_IR"/>
</dbReference>
<keyword evidence="8" id="KW-0572">Peptidoglycan-anchor</keyword>
<feature type="signal peptide" evidence="12">
    <location>
        <begin position="1"/>
        <end position="31"/>
    </location>
</feature>
<dbReference type="SMART" id="SM00725">
    <property type="entry name" value="NEAT"/>
    <property type="match status" value="1"/>
</dbReference>
<keyword evidence="5" id="KW-0433">Leucine-rich repeat</keyword>
<dbReference type="SUPFAM" id="SSF52058">
    <property type="entry name" value="L domain-like"/>
    <property type="match status" value="2"/>
</dbReference>
<dbReference type="SMART" id="SM00365">
    <property type="entry name" value="LRR_SD22"/>
    <property type="match status" value="7"/>
</dbReference>
<feature type="chain" id="PRO_5040828727" evidence="12">
    <location>
        <begin position="32"/>
        <end position="1074"/>
    </location>
</feature>
<dbReference type="SUPFAM" id="SSF158911">
    <property type="entry name" value="NEAT domain-like"/>
    <property type="match status" value="1"/>
</dbReference>
<evidence type="ECO:0000256" key="4">
    <source>
        <dbReference type="ARBA" id="ARBA00022525"/>
    </source>
</evidence>
<evidence type="ECO:0000256" key="2">
    <source>
        <dbReference type="ARBA" id="ARBA00009432"/>
    </source>
</evidence>
<dbReference type="PROSITE" id="PS51450">
    <property type="entry name" value="LRR"/>
    <property type="match status" value="8"/>
</dbReference>
<feature type="compositionally biased region" description="Basic and acidic residues" evidence="10">
    <location>
        <begin position="794"/>
        <end position="998"/>
    </location>
</feature>
<feature type="domain" description="NEAT" evidence="13">
    <location>
        <begin position="44"/>
        <end position="168"/>
    </location>
</feature>
<comment type="similarity">
    <text evidence="2">Belongs to the internalin family.</text>
</comment>
<dbReference type="KEGG" id="bby:CY96_01910"/>
<evidence type="ECO:0000313" key="14">
    <source>
        <dbReference type="EMBL" id="AHX16826.1"/>
    </source>
</evidence>
<dbReference type="Gene3D" id="2.60.40.1850">
    <property type="match status" value="1"/>
</dbReference>
<dbReference type="InterPro" id="IPR050836">
    <property type="entry name" value="SDS22/Internalin_LRR"/>
</dbReference>
<dbReference type="Pfam" id="PF12799">
    <property type="entry name" value="LRR_4"/>
    <property type="match status" value="2"/>
</dbReference>
<dbReference type="EMBL" id="CP007512">
    <property type="protein sequence ID" value="AHX16826.1"/>
    <property type="molecule type" value="Genomic_DNA"/>
</dbReference>
<keyword evidence="15" id="KW-1185">Reference proteome</keyword>
<dbReference type="SUPFAM" id="SSF81296">
    <property type="entry name" value="E set domains"/>
    <property type="match status" value="2"/>
</dbReference>
<reference evidence="14 15" key="1">
    <citation type="submission" date="2014-03" db="EMBL/GenBank/DDBJ databases">
        <title>The Complete Genome Sequence of Bacillus bombyseptieus.</title>
        <authorList>
            <person name="Cheng T."/>
            <person name="Lin P."/>
            <person name="Jin S."/>
            <person name="Wu Y."/>
            <person name="Fu B."/>
            <person name="Long R."/>
            <person name="Liu D."/>
            <person name="Guo Y."/>
            <person name="Peng L."/>
            <person name="Xia Q."/>
        </authorList>
    </citation>
    <scope>NUCLEOTIDE SEQUENCE [LARGE SCALE GENOMIC DNA]</scope>
    <source>
        <strain evidence="15">wang</strain>
    </source>
</reference>
<feature type="compositionally biased region" description="Basic and acidic residues" evidence="10">
    <location>
        <begin position="1016"/>
        <end position="1037"/>
    </location>
</feature>
<keyword evidence="11" id="KW-1133">Transmembrane helix</keyword>
<feature type="transmembrane region" description="Helical" evidence="11">
    <location>
        <begin position="1046"/>
        <end position="1067"/>
    </location>
</feature>
<feature type="coiled-coil region" evidence="9">
    <location>
        <begin position="527"/>
        <end position="554"/>
    </location>
</feature>
<dbReference type="Gene3D" id="2.60.40.1220">
    <property type="match status" value="1"/>
</dbReference>
<dbReference type="Gene3D" id="3.80.10.10">
    <property type="entry name" value="Ribonuclease Inhibitor"/>
    <property type="match status" value="2"/>
</dbReference>
<evidence type="ECO:0000256" key="8">
    <source>
        <dbReference type="ARBA" id="ARBA00023088"/>
    </source>
</evidence>
<dbReference type="InterPro" id="IPR019931">
    <property type="entry name" value="LPXTG_anchor"/>
</dbReference>
<evidence type="ECO:0000256" key="12">
    <source>
        <dbReference type="SAM" id="SignalP"/>
    </source>
</evidence>
<keyword evidence="3" id="KW-0134">Cell wall</keyword>
<dbReference type="InterPro" id="IPR032675">
    <property type="entry name" value="LRR_dom_sf"/>
</dbReference>
<sequence length="1074" mass="121896">MKQNKRKRINAMIIAAALSLPFAVYSTPALAAVAIEANKTGQGLEDGTYDAVIKAYKDKTNEESMAAVYIKDPKLTIENGKKIVTATLSDSDFFQYLKTEDIHTPGVFHDVKVISEDKKKNGTKVIQFEVGELGKRYNMQMHIYIPTMAYDNKYQVQFEVNTLNLEKNVPEKQKENKEDKVDQQDGIGNVIVDKQLQRHINKYNLNRENLDTPITKEDLLKVKSLIVVEAKNKGIQDVSGLEYMTNLENLKLEEVKLKNIKFISGLRQLKSLSITYGELEDIGPLAELEHIEFLTLRNNKISDLSPLSQMKKIKMLDLNSNYIKDIKPLFTVKSLKTLTVANNQISNDNLAGIEQLKNVKNLSLSNNGLTNIEHITSMKKLVELDLAKNELENIEPLSRLSTVQSLNLEENYISDITPLSHLTDLYDLKLGSNEIRDVRPVQELGKRIYIDIQRQKIFLDNVEKDKEVKIPIYNLQGEPLDTIQLKSEDGIVNNGSVKWGTTGEKTYEFTLDIKPEENRIKFNGTVIQNVVERLDEIKETIKEDNEQKENVILDKTLQQHINKENLGRENLNAPITKEDLLQIKKLEILKENGNEIKNITGLEYMTNLEKLTLEGVGLKNIEFISNLKQLNNVNVSHNQIEDITPLSSLENLQWLNLADNHIKDVTVIGSMLNLFSLNLVGNEIRDVRPLIQLGQWFTIDVGRQNIILNDAKINEEIQVPVYDLEGESIENIQLTSEGGTFNNGVIKWNTPGEKVYKFDLDSDEISIRFNGTVIQNIVEKEEVKEPVKEVEEAKEEVKEPTKEVEETKEEVKEPIKEVEGSKEEVKEPVKEVEGSKEEVKEPVKEVEGSKEEVKEPVKEVEGSKEEVKEPVKEVEGTKEEVKEPVKEVEGTKEEVKEPVKEVEGTKEEVKEPVKEVEGTKEEVKEPVKEVEGTKEEVKEPVKEVEGTKEEEKEPVKEVEGTKEEVKEPVKEVEGTKEEEKEPTKEVEEAKEPKKEVKESATGLDQEPKGNNQVVENEGRKADTLNKQHTNKPEEGKKFLPSTGGEASTSTLLSGITLVLSALSMFVFRKRLFKK</sequence>
<evidence type="ECO:0000256" key="5">
    <source>
        <dbReference type="ARBA" id="ARBA00022614"/>
    </source>
</evidence>
<evidence type="ECO:0000259" key="13">
    <source>
        <dbReference type="PROSITE" id="PS50978"/>
    </source>
</evidence>
<keyword evidence="11" id="KW-0812">Transmembrane</keyword>
<dbReference type="PANTHER" id="PTHR46652:SF3">
    <property type="entry name" value="LEUCINE-RICH REPEAT-CONTAINING PROTEIN 9"/>
    <property type="match status" value="1"/>
</dbReference>
<dbReference type="Pfam" id="PF08191">
    <property type="entry name" value="LRR_adjacent"/>
    <property type="match status" value="2"/>
</dbReference>
<gene>
    <name evidence="14" type="ORF">CY96_01910</name>
</gene>
<keyword evidence="4" id="KW-0964">Secreted</keyword>
<keyword evidence="11" id="KW-0472">Membrane</keyword>
<evidence type="ECO:0000256" key="1">
    <source>
        <dbReference type="ARBA" id="ARBA00004168"/>
    </source>
</evidence>
<evidence type="ECO:0000256" key="11">
    <source>
        <dbReference type="SAM" id="Phobius"/>
    </source>
</evidence>
<dbReference type="InterPro" id="IPR037250">
    <property type="entry name" value="NEAT_dom_sf"/>
</dbReference>
<dbReference type="InterPro" id="IPR025875">
    <property type="entry name" value="Leu-rich_rpt_4"/>
</dbReference>
<dbReference type="InterPro" id="IPR001611">
    <property type="entry name" value="Leu-rich_rpt"/>
</dbReference>
<comment type="subcellular location">
    <subcellularLocation>
        <location evidence="1">Secreted</location>
        <location evidence="1">Cell wall</location>
        <topology evidence="1">Peptidoglycan-anchor</topology>
    </subcellularLocation>
</comment>
<dbReference type="Pfam" id="PF00746">
    <property type="entry name" value="Gram_pos_anchor"/>
    <property type="match status" value="1"/>
</dbReference>
<dbReference type="AlphaFoldDB" id="A0A9W3PP96"/>
<dbReference type="RefSeq" id="WP_066464211.1">
    <property type="nucleotide sequence ID" value="NZ_CP007512.1"/>
</dbReference>
<keyword evidence="7" id="KW-0677">Repeat</keyword>
<dbReference type="PANTHER" id="PTHR46652">
    <property type="entry name" value="LEUCINE-RICH REPEAT AND IQ DOMAIN-CONTAINING PROTEIN 1-RELATED"/>
    <property type="match status" value="1"/>
</dbReference>
<feature type="region of interest" description="Disordered" evidence="10">
    <location>
        <begin position="794"/>
        <end position="1048"/>
    </location>
</feature>
<dbReference type="Proteomes" id="UP000031778">
    <property type="component" value="Chromosome"/>
</dbReference>
<evidence type="ECO:0000256" key="3">
    <source>
        <dbReference type="ARBA" id="ARBA00022512"/>
    </source>
</evidence>
<organism evidence="14 15">
    <name type="scientific">Bacillus bombysepticus str. Wang</name>
    <dbReference type="NCBI Taxonomy" id="1330043"/>
    <lineage>
        <taxon>Bacteria</taxon>
        <taxon>Bacillati</taxon>
        <taxon>Bacillota</taxon>
        <taxon>Bacilli</taxon>
        <taxon>Bacillales</taxon>
        <taxon>Bacillaceae</taxon>
        <taxon>Bacillus</taxon>
        <taxon>Bacillus cereus group</taxon>
    </lineage>
</organism>
<protein>
    <submittedName>
        <fullName evidence="14">Internalin</fullName>
    </submittedName>
</protein>
<keyword evidence="9" id="KW-0175">Coiled coil</keyword>
<dbReference type="InterPro" id="IPR014756">
    <property type="entry name" value="Ig_E-set"/>
</dbReference>
<dbReference type="CDD" id="cd06920">
    <property type="entry name" value="NEAT"/>
    <property type="match status" value="1"/>
</dbReference>
<accession>A0A9W3PP96</accession>
<evidence type="ECO:0000256" key="6">
    <source>
        <dbReference type="ARBA" id="ARBA00022729"/>
    </source>
</evidence>
<dbReference type="PROSITE" id="PS50978">
    <property type="entry name" value="NEAT"/>
    <property type="match status" value="1"/>
</dbReference>
<evidence type="ECO:0000313" key="15">
    <source>
        <dbReference type="Proteomes" id="UP000031778"/>
    </source>
</evidence>
<dbReference type="InterPro" id="IPR006635">
    <property type="entry name" value="NEAT_dom"/>
</dbReference>
<name>A0A9W3PP96_9BACI</name>
<proteinExistence type="inferred from homology"/>
<evidence type="ECO:0000256" key="9">
    <source>
        <dbReference type="SAM" id="Coils"/>
    </source>
</evidence>
<dbReference type="NCBIfam" id="TIGR01167">
    <property type="entry name" value="LPXTG_anchor"/>
    <property type="match status" value="1"/>
</dbReference>
<dbReference type="SUPFAM" id="SSF58104">
    <property type="entry name" value="Methyl-accepting chemotaxis protein (MCP) signaling domain"/>
    <property type="match status" value="1"/>
</dbReference>
<dbReference type="Pfam" id="PF05031">
    <property type="entry name" value="NEAT"/>
    <property type="match status" value="1"/>
</dbReference>
<dbReference type="Gene3D" id="1.10.287.950">
    <property type="entry name" value="Methyl-accepting chemotaxis protein"/>
    <property type="match status" value="1"/>
</dbReference>
<dbReference type="InterPro" id="IPR014755">
    <property type="entry name" value="Cu-Rt/internalin_Ig-like"/>
</dbReference>
<keyword evidence="6 12" id="KW-0732">Signal</keyword>
<evidence type="ECO:0000256" key="7">
    <source>
        <dbReference type="ARBA" id="ARBA00022737"/>
    </source>
</evidence>